<evidence type="ECO:0000256" key="2">
    <source>
        <dbReference type="ARBA" id="ARBA00023242"/>
    </source>
</evidence>
<dbReference type="OrthoDB" id="153872at2759"/>
<dbReference type="AlphaFoldDB" id="A0A1R2CZZ6"/>
<sequence>MLMSGLEDELSVYLAYQDFQTDEFSFSNRKNSFIDLLSNPIGIPEDNLIHLQIDFMSEDRNLPEFITQPSESEVHELNLDELFEIQLNKKKHETCSRVTSNHLVEKNPMQIVGTLTMKQRKEKIAKYLEKRKKRSWQKRIYYDCRKKVADNRLRVKGRFVTRDQAINVLGPDNESIKHLL</sequence>
<gene>
    <name evidence="4" type="ORF">SteCoe_2210</name>
</gene>
<reference evidence="4 5" key="1">
    <citation type="submission" date="2016-11" db="EMBL/GenBank/DDBJ databases">
        <title>The macronuclear genome of Stentor coeruleus: a giant cell with tiny introns.</title>
        <authorList>
            <person name="Slabodnick M."/>
            <person name="Ruby J.G."/>
            <person name="Reiff S.B."/>
            <person name="Swart E.C."/>
            <person name="Gosai S."/>
            <person name="Prabakaran S."/>
            <person name="Witkowska E."/>
            <person name="Larue G.E."/>
            <person name="Fisher S."/>
            <person name="Freeman R.M."/>
            <person name="Gunawardena J."/>
            <person name="Chu W."/>
            <person name="Stover N.A."/>
            <person name="Gregory B.D."/>
            <person name="Nowacki M."/>
            <person name="Derisi J."/>
            <person name="Roy S.W."/>
            <person name="Marshall W.F."/>
            <person name="Sood P."/>
        </authorList>
    </citation>
    <scope>NUCLEOTIDE SEQUENCE [LARGE SCALE GENOMIC DNA]</scope>
    <source>
        <strain evidence="4">WM001</strain>
    </source>
</reference>
<comment type="subcellular location">
    <subcellularLocation>
        <location evidence="1">Nucleus</location>
    </subcellularLocation>
</comment>
<dbReference type="Pfam" id="PF06203">
    <property type="entry name" value="CCT"/>
    <property type="match status" value="1"/>
</dbReference>
<protein>
    <recommendedName>
        <fullName evidence="3">CCT domain-containing protein</fullName>
    </recommendedName>
</protein>
<dbReference type="EMBL" id="MPUH01000024">
    <property type="protein sequence ID" value="OMJ94565.1"/>
    <property type="molecule type" value="Genomic_DNA"/>
</dbReference>
<keyword evidence="5" id="KW-1185">Reference proteome</keyword>
<name>A0A1R2CZZ6_9CILI</name>
<comment type="caution">
    <text evidence="4">The sequence shown here is derived from an EMBL/GenBank/DDBJ whole genome shotgun (WGS) entry which is preliminary data.</text>
</comment>
<dbReference type="PANTHER" id="PTHR31319">
    <property type="entry name" value="ZINC FINGER PROTEIN CONSTANS-LIKE 4"/>
    <property type="match status" value="1"/>
</dbReference>
<dbReference type="Proteomes" id="UP000187209">
    <property type="component" value="Unassembled WGS sequence"/>
</dbReference>
<dbReference type="PROSITE" id="PS51017">
    <property type="entry name" value="CCT"/>
    <property type="match status" value="1"/>
</dbReference>
<dbReference type="PANTHER" id="PTHR31319:SF77">
    <property type="entry name" value="ZINC FINGER PROTEIN CONSTANS-LIKE 4"/>
    <property type="match status" value="1"/>
</dbReference>
<evidence type="ECO:0000313" key="5">
    <source>
        <dbReference type="Proteomes" id="UP000187209"/>
    </source>
</evidence>
<evidence type="ECO:0000259" key="3">
    <source>
        <dbReference type="PROSITE" id="PS51017"/>
    </source>
</evidence>
<dbReference type="InterPro" id="IPR010402">
    <property type="entry name" value="CCT_domain"/>
</dbReference>
<evidence type="ECO:0000256" key="1">
    <source>
        <dbReference type="ARBA" id="ARBA00004123"/>
    </source>
</evidence>
<dbReference type="GO" id="GO:0005634">
    <property type="term" value="C:nucleus"/>
    <property type="evidence" value="ECO:0007669"/>
    <property type="project" value="UniProtKB-SubCell"/>
</dbReference>
<accession>A0A1R2CZZ6</accession>
<feature type="domain" description="CCT" evidence="3">
    <location>
        <begin position="120"/>
        <end position="162"/>
    </location>
</feature>
<organism evidence="4 5">
    <name type="scientific">Stentor coeruleus</name>
    <dbReference type="NCBI Taxonomy" id="5963"/>
    <lineage>
        <taxon>Eukaryota</taxon>
        <taxon>Sar</taxon>
        <taxon>Alveolata</taxon>
        <taxon>Ciliophora</taxon>
        <taxon>Postciliodesmatophora</taxon>
        <taxon>Heterotrichea</taxon>
        <taxon>Heterotrichida</taxon>
        <taxon>Stentoridae</taxon>
        <taxon>Stentor</taxon>
    </lineage>
</organism>
<proteinExistence type="predicted"/>
<dbReference type="InterPro" id="IPR045281">
    <property type="entry name" value="CONSTANS-like"/>
</dbReference>
<evidence type="ECO:0000313" key="4">
    <source>
        <dbReference type="EMBL" id="OMJ94565.1"/>
    </source>
</evidence>
<keyword evidence="2" id="KW-0539">Nucleus</keyword>